<feature type="compositionally biased region" description="Polar residues" evidence="2">
    <location>
        <begin position="418"/>
        <end position="441"/>
    </location>
</feature>
<protein>
    <submittedName>
        <fullName evidence="3">HOAR</fullName>
    </submittedName>
</protein>
<dbReference type="EMBL" id="MH394321">
    <property type="protein sequence ID" value="AXS67670.1"/>
    <property type="molecule type" value="Genomic_DNA"/>
</dbReference>
<evidence type="ECO:0000313" key="4">
    <source>
        <dbReference type="Proteomes" id="UP000500845"/>
    </source>
</evidence>
<feature type="compositionally biased region" description="Low complexity" evidence="2">
    <location>
        <begin position="309"/>
        <end position="318"/>
    </location>
</feature>
<dbReference type="InterPro" id="IPR055309">
    <property type="entry name" value="Znf318-like"/>
</dbReference>
<evidence type="ECO:0000313" key="3">
    <source>
        <dbReference type="EMBL" id="AXS67670.1"/>
    </source>
</evidence>
<feature type="compositionally biased region" description="Basic residues" evidence="2">
    <location>
        <begin position="675"/>
        <end position="688"/>
    </location>
</feature>
<name>A0A346RNM3_9ABAC</name>
<feature type="compositionally biased region" description="Basic residues" evidence="2">
    <location>
        <begin position="483"/>
        <end position="497"/>
    </location>
</feature>
<dbReference type="PANTHER" id="PTHR15577:SF2">
    <property type="entry name" value="ZINC FINGER PROTEIN 318"/>
    <property type="match status" value="1"/>
</dbReference>
<dbReference type="KEGG" id="vg:65102123"/>
<feature type="region of interest" description="Disordered" evidence="2">
    <location>
        <begin position="273"/>
        <end position="500"/>
    </location>
</feature>
<dbReference type="GeneID" id="65102123"/>
<feature type="region of interest" description="Disordered" evidence="2">
    <location>
        <begin position="664"/>
        <end position="693"/>
    </location>
</feature>
<dbReference type="RefSeq" id="YP_010086878.1">
    <property type="nucleotide sequence ID" value="NC_055500.1"/>
</dbReference>
<proteinExistence type="predicted"/>
<feature type="compositionally biased region" description="Low complexity" evidence="2">
    <location>
        <begin position="443"/>
        <end position="465"/>
    </location>
</feature>
<evidence type="ECO:0000256" key="1">
    <source>
        <dbReference type="SAM" id="Coils"/>
    </source>
</evidence>
<organism evidence="3 4">
    <name type="scientific">Cryptophlebia peltastica nucleopolyhedrovirus</name>
    <dbReference type="NCBI Taxonomy" id="2304025"/>
    <lineage>
        <taxon>Viruses</taxon>
        <taxon>Viruses incertae sedis</taxon>
        <taxon>Naldaviricetes</taxon>
        <taxon>Lefavirales</taxon>
        <taxon>Baculoviridae</taxon>
        <taxon>Alphabaculovirus</taxon>
        <taxon>Alphabaculovirus crypeltasticae</taxon>
    </lineage>
</organism>
<keyword evidence="1" id="KW-0175">Coiled coil</keyword>
<dbReference type="GO" id="GO:0045892">
    <property type="term" value="P:negative regulation of DNA-templated transcription"/>
    <property type="evidence" value="ECO:0007669"/>
    <property type="project" value="TreeGrafter"/>
</dbReference>
<accession>A0A346RNM3</accession>
<dbReference type="Proteomes" id="UP000500845">
    <property type="component" value="Segment"/>
</dbReference>
<feature type="coiled-coil region" evidence="1">
    <location>
        <begin position="514"/>
        <end position="548"/>
    </location>
</feature>
<dbReference type="GO" id="GO:0045893">
    <property type="term" value="P:positive regulation of DNA-templated transcription"/>
    <property type="evidence" value="ECO:0007669"/>
    <property type="project" value="TreeGrafter"/>
</dbReference>
<evidence type="ECO:0000256" key="2">
    <source>
        <dbReference type="SAM" id="MobiDB-lite"/>
    </source>
</evidence>
<sequence length="836" mass="95190">MVNNKPEGRLYFYLEFQAGKKKVAFLDYTNTNTFKFMGITFKNRNLLTRNYENIYNYIIESPNLQVKKDLQTLLTCLTQFDVLIHLRLCYGAFYNHYYPTLGDNNSAFGTVHNVLLEMSNGSKHDFIASSEFFYEQIQHVPKNLRNIGATYEIREHIRIMDKCGLTAIENLRKDLINKINNLVKIKISSEIISQCNGNKELQTIICEACKKSFIRSFYKNCEHKLCSDCFIESYQRGACIKCNYKREETPFEVAEAIAISRGLKDNVILKKGKKKPALNRTDSRVSKRSYSNSSHESDQSDIINHGNRTRSSSPSGSETSDRSRSVSIRKSRRSTSGQRSVADDSDRSRSQSSETCRSRSRSQSSERKSRSRSRSQSGSRNGDRTRTPSPALSRDPTPARNDRTRTPSPCVGHRFGSNERTPSPAFSQHSAATRRSPSPANHRSPSPTFSRRSPSPDQPQQSLSPARSERQNEPYSPAVVHERRSRSRNRKPKKGLKVKVANTDRSRSVIRTSNTDNEAAIIELQKKINKCERERQAILEQEKQLELILGEQPAQELEQILGDQPAPAIDRSDAIRGKNLTDFVSEAQEIIHNGVKYFEKNNKIYIMKNEPASVREPEESYIFDSNNPAIPIINFEDVLAQFDDSTAAAVENLILDQNLDRNHILAPEPLPEKTKKSKSRKSKSHKSHKTADISDLITTMSTSRVIKTEPADDEPFVISAIVQDNEPIIKKEPDEDVEVIDESVKVINVADNDDDDDDVIIVSADPMPKPQQICNQRQVLYKTNDEIVKQKFQELKKRNIFLSNVSHKLLNTDCMSDIIVNHIHTEHDKKFKCTNI</sequence>
<reference evidence="3 4" key="1">
    <citation type="journal article" date="2018" name="J. Invertebr. Pathol.">
        <title>Morphological, genetic and biological characterisation of a novel alphabaculovirus isolated from Cryptophlebia peltastica (Lepidoptera: Tortricidae).</title>
        <authorList>
            <person name="Marsberg T."/>
            <person name="Jukes M.D."/>
            <person name="Krejmer-Rabalska M."/>
            <person name="Rabalski L."/>
            <person name="Knox C.M."/>
            <person name="Moore S.D."/>
            <person name="Hill M.P."/>
            <person name="Szewczyk B."/>
        </authorList>
    </citation>
    <scope>NUCLEOTIDE SEQUENCE [LARGE SCALE GENOMIC DNA]</scope>
    <source>
        <strain evidence="3">SA</strain>
    </source>
</reference>
<keyword evidence="4" id="KW-1185">Reference proteome</keyword>
<dbReference type="SUPFAM" id="SSF57850">
    <property type="entry name" value="RING/U-box"/>
    <property type="match status" value="1"/>
</dbReference>
<dbReference type="PANTHER" id="PTHR15577">
    <property type="entry name" value="ZINC FINGER CONTAINING PROTEIN"/>
    <property type="match status" value="1"/>
</dbReference>